<dbReference type="HOGENOM" id="CLU_2430482_0_0_1"/>
<dbReference type="Proteomes" id="UP000002051">
    <property type="component" value="Chromosome 8"/>
</dbReference>
<reference evidence="1 3" key="2">
    <citation type="journal article" date="2014" name="BMC Genomics">
        <title>An improved genome release (version Mt4.0) for the model legume Medicago truncatula.</title>
        <authorList>
            <person name="Tang H."/>
            <person name="Krishnakumar V."/>
            <person name="Bidwell S."/>
            <person name="Rosen B."/>
            <person name="Chan A."/>
            <person name="Zhou S."/>
            <person name="Gentzbittel L."/>
            <person name="Childs K.L."/>
            <person name="Yandell M."/>
            <person name="Gundlach H."/>
            <person name="Mayer K.F."/>
            <person name="Schwartz D.C."/>
            <person name="Town C.D."/>
        </authorList>
    </citation>
    <scope>GENOME REANNOTATION</scope>
    <source>
        <strain evidence="2 3">cv. Jemalong A17</strain>
    </source>
</reference>
<name>G7LGC0_MEDTR</name>
<evidence type="ECO:0000313" key="3">
    <source>
        <dbReference type="Proteomes" id="UP000002051"/>
    </source>
</evidence>
<dbReference type="EnsemblPlants" id="AET04044">
    <property type="protein sequence ID" value="AET04044"/>
    <property type="gene ID" value="MTR_8g079570"/>
</dbReference>
<dbReference type="AlphaFoldDB" id="G7LGC0"/>
<sequence length="91" mass="10285">MVAEANGSVGGCRVQESADHLFITCSHFGQLWSLIRGWLGISSVDTFCAIDHYLHFDQLGGFPRQTHTFLKTHLVLMCLDNFERTKQSDIQ</sequence>
<keyword evidence="3" id="KW-1185">Reference proteome</keyword>
<accession>G7LGC0</accession>
<protein>
    <recommendedName>
        <fullName evidence="4">Reverse transcriptase zinc-binding domain-containing protein</fullName>
    </recommendedName>
</protein>
<evidence type="ECO:0000313" key="2">
    <source>
        <dbReference type="EnsemblPlants" id="AET04044"/>
    </source>
</evidence>
<gene>
    <name evidence="1" type="ordered locus">MTR_8g079570</name>
</gene>
<reference evidence="1 3" key="1">
    <citation type="journal article" date="2011" name="Nature">
        <title>The Medicago genome provides insight into the evolution of rhizobial symbioses.</title>
        <authorList>
            <person name="Young N.D."/>
            <person name="Debelle F."/>
            <person name="Oldroyd G.E."/>
            <person name="Geurts R."/>
            <person name="Cannon S.B."/>
            <person name="Udvardi M.K."/>
            <person name="Benedito V.A."/>
            <person name="Mayer K.F."/>
            <person name="Gouzy J."/>
            <person name="Schoof H."/>
            <person name="Van de Peer Y."/>
            <person name="Proost S."/>
            <person name="Cook D.R."/>
            <person name="Meyers B.C."/>
            <person name="Spannagl M."/>
            <person name="Cheung F."/>
            <person name="De Mita S."/>
            <person name="Krishnakumar V."/>
            <person name="Gundlach H."/>
            <person name="Zhou S."/>
            <person name="Mudge J."/>
            <person name="Bharti A.K."/>
            <person name="Murray J.D."/>
            <person name="Naoumkina M.A."/>
            <person name="Rosen B."/>
            <person name="Silverstein K.A."/>
            <person name="Tang H."/>
            <person name="Rombauts S."/>
            <person name="Zhao P.X."/>
            <person name="Zhou P."/>
            <person name="Barbe V."/>
            <person name="Bardou P."/>
            <person name="Bechner M."/>
            <person name="Bellec A."/>
            <person name="Berger A."/>
            <person name="Berges H."/>
            <person name="Bidwell S."/>
            <person name="Bisseling T."/>
            <person name="Choisne N."/>
            <person name="Couloux A."/>
            <person name="Denny R."/>
            <person name="Deshpande S."/>
            <person name="Dai X."/>
            <person name="Doyle J.J."/>
            <person name="Dudez A.M."/>
            <person name="Farmer A.D."/>
            <person name="Fouteau S."/>
            <person name="Franken C."/>
            <person name="Gibelin C."/>
            <person name="Gish J."/>
            <person name="Goldstein S."/>
            <person name="Gonzalez A.J."/>
            <person name="Green P.J."/>
            <person name="Hallab A."/>
            <person name="Hartog M."/>
            <person name="Hua A."/>
            <person name="Humphray S.J."/>
            <person name="Jeong D.H."/>
            <person name="Jing Y."/>
            <person name="Jocker A."/>
            <person name="Kenton S.M."/>
            <person name="Kim D.J."/>
            <person name="Klee K."/>
            <person name="Lai H."/>
            <person name="Lang C."/>
            <person name="Lin S."/>
            <person name="Macmil S.L."/>
            <person name="Magdelenat G."/>
            <person name="Matthews L."/>
            <person name="McCorrison J."/>
            <person name="Monaghan E.L."/>
            <person name="Mun J.H."/>
            <person name="Najar F.Z."/>
            <person name="Nicholson C."/>
            <person name="Noirot C."/>
            <person name="O'Bleness M."/>
            <person name="Paule C.R."/>
            <person name="Poulain J."/>
            <person name="Prion F."/>
            <person name="Qin B."/>
            <person name="Qu C."/>
            <person name="Retzel E.F."/>
            <person name="Riddle C."/>
            <person name="Sallet E."/>
            <person name="Samain S."/>
            <person name="Samson N."/>
            <person name="Sanders I."/>
            <person name="Saurat O."/>
            <person name="Scarpelli C."/>
            <person name="Schiex T."/>
            <person name="Segurens B."/>
            <person name="Severin A.J."/>
            <person name="Sherrier D.J."/>
            <person name="Shi R."/>
            <person name="Sims S."/>
            <person name="Singer S.R."/>
            <person name="Sinharoy S."/>
            <person name="Sterck L."/>
            <person name="Viollet A."/>
            <person name="Wang B.B."/>
            <person name="Wang K."/>
            <person name="Wang M."/>
            <person name="Wang X."/>
            <person name="Warfsmann J."/>
            <person name="Weissenbach J."/>
            <person name="White D.D."/>
            <person name="White J.D."/>
            <person name="Wiley G.B."/>
            <person name="Wincker P."/>
            <person name="Xing Y."/>
            <person name="Yang L."/>
            <person name="Yao Z."/>
            <person name="Ying F."/>
            <person name="Zhai J."/>
            <person name="Zhou L."/>
            <person name="Zuber A."/>
            <person name="Denarie J."/>
            <person name="Dixon R.A."/>
            <person name="May G.D."/>
            <person name="Schwartz D.C."/>
            <person name="Rogers J."/>
            <person name="Quetier F."/>
            <person name="Town C.D."/>
            <person name="Roe B.A."/>
        </authorList>
    </citation>
    <scope>NUCLEOTIDE SEQUENCE [LARGE SCALE GENOMIC DNA]</scope>
    <source>
        <strain evidence="1">A17</strain>
        <strain evidence="2 3">cv. Jemalong A17</strain>
    </source>
</reference>
<dbReference type="EMBL" id="CM001224">
    <property type="protein sequence ID" value="AET04044.1"/>
    <property type="molecule type" value="Genomic_DNA"/>
</dbReference>
<dbReference type="PaxDb" id="3880-AET04044"/>
<evidence type="ECO:0008006" key="4">
    <source>
        <dbReference type="Google" id="ProtNLM"/>
    </source>
</evidence>
<organism evidence="1 3">
    <name type="scientific">Medicago truncatula</name>
    <name type="common">Barrel medic</name>
    <name type="synonym">Medicago tribuloides</name>
    <dbReference type="NCBI Taxonomy" id="3880"/>
    <lineage>
        <taxon>Eukaryota</taxon>
        <taxon>Viridiplantae</taxon>
        <taxon>Streptophyta</taxon>
        <taxon>Embryophyta</taxon>
        <taxon>Tracheophyta</taxon>
        <taxon>Spermatophyta</taxon>
        <taxon>Magnoliopsida</taxon>
        <taxon>eudicotyledons</taxon>
        <taxon>Gunneridae</taxon>
        <taxon>Pentapetalae</taxon>
        <taxon>rosids</taxon>
        <taxon>fabids</taxon>
        <taxon>Fabales</taxon>
        <taxon>Fabaceae</taxon>
        <taxon>Papilionoideae</taxon>
        <taxon>50 kb inversion clade</taxon>
        <taxon>NPAAA clade</taxon>
        <taxon>Hologalegina</taxon>
        <taxon>IRL clade</taxon>
        <taxon>Trifolieae</taxon>
        <taxon>Medicago</taxon>
    </lineage>
</organism>
<reference evidence="2" key="3">
    <citation type="submission" date="2015-04" db="UniProtKB">
        <authorList>
            <consortium name="EnsemblPlants"/>
        </authorList>
    </citation>
    <scope>IDENTIFICATION</scope>
    <source>
        <strain evidence="2">cv. Jemalong A17</strain>
    </source>
</reference>
<evidence type="ECO:0000313" key="1">
    <source>
        <dbReference type="EMBL" id="AET04044.1"/>
    </source>
</evidence>
<proteinExistence type="predicted"/>